<dbReference type="Proteomes" id="UP000324222">
    <property type="component" value="Unassembled WGS sequence"/>
</dbReference>
<dbReference type="Gene3D" id="3.30.160.60">
    <property type="entry name" value="Classic Zinc Finger"/>
    <property type="match status" value="1"/>
</dbReference>
<dbReference type="SUPFAM" id="SSF57667">
    <property type="entry name" value="beta-beta-alpha zinc fingers"/>
    <property type="match status" value="1"/>
</dbReference>
<protein>
    <submittedName>
        <fullName evidence="3">Zinc finger and BTB domain-containing protein 40</fullName>
    </submittedName>
</protein>
<dbReference type="OrthoDB" id="6910977at2759"/>
<dbReference type="EMBL" id="VSRR010001198">
    <property type="protein sequence ID" value="MPC23370.1"/>
    <property type="molecule type" value="Genomic_DNA"/>
</dbReference>
<organism evidence="3 4">
    <name type="scientific">Portunus trituberculatus</name>
    <name type="common">Swimming crab</name>
    <name type="synonym">Neptunus trituberculatus</name>
    <dbReference type="NCBI Taxonomy" id="210409"/>
    <lineage>
        <taxon>Eukaryota</taxon>
        <taxon>Metazoa</taxon>
        <taxon>Ecdysozoa</taxon>
        <taxon>Arthropoda</taxon>
        <taxon>Crustacea</taxon>
        <taxon>Multicrustacea</taxon>
        <taxon>Malacostraca</taxon>
        <taxon>Eumalacostraca</taxon>
        <taxon>Eucarida</taxon>
        <taxon>Decapoda</taxon>
        <taxon>Pleocyemata</taxon>
        <taxon>Brachyura</taxon>
        <taxon>Eubrachyura</taxon>
        <taxon>Portunoidea</taxon>
        <taxon>Portunidae</taxon>
        <taxon>Portuninae</taxon>
        <taxon>Portunus</taxon>
    </lineage>
</organism>
<gene>
    <name evidence="3" type="primary">ZBTB40_0</name>
    <name evidence="3" type="ORF">E2C01_016415</name>
</gene>
<feature type="domain" description="C2H2-type" evidence="2">
    <location>
        <begin position="50"/>
        <end position="73"/>
    </location>
</feature>
<dbReference type="Pfam" id="PF00096">
    <property type="entry name" value="zf-C2H2"/>
    <property type="match status" value="2"/>
</dbReference>
<keyword evidence="1" id="KW-0863">Zinc-finger</keyword>
<evidence type="ECO:0000313" key="3">
    <source>
        <dbReference type="EMBL" id="MPC23370.1"/>
    </source>
</evidence>
<evidence type="ECO:0000256" key="1">
    <source>
        <dbReference type="PROSITE-ProRule" id="PRU00042"/>
    </source>
</evidence>
<dbReference type="GO" id="GO:0008270">
    <property type="term" value="F:zinc ion binding"/>
    <property type="evidence" value="ECO:0007669"/>
    <property type="project" value="UniProtKB-KW"/>
</dbReference>
<keyword evidence="1" id="KW-0479">Metal-binding</keyword>
<dbReference type="InterPro" id="IPR036236">
    <property type="entry name" value="Znf_C2H2_sf"/>
</dbReference>
<comment type="caution">
    <text evidence="3">The sequence shown here is derived from an EMBL/GenBank/DDBJ whole genome shotgun (WGS) entry which is preliminary data.</text>
</comment>
<dbReference type="AlphaFoldDB" id="A0A5B7DPC2"/>
<dbReference type="InterPro" id="IPR013087">
    <property type="entry name" value="Znf_C2H2_type"/>
</dbReference>
<keyword evidence="4" id="KW-1185">Reference proteome</keyword>
<proteinExistence type="predicted"/>
<dbReference type="SMART" id="SM00355">
    <property type="entry name" value="ZnF_C2H2"/>
    <property type="match status" value="2"/>
</dbReference>
<accession>A0A5B7DPC2</accession>
<evidence type="ECO:0000259" key="2">
    <source>
        <dbReference type="PROSITE" id="PS50157"/>
    </source>
</evidence>
<sequence length="118" mass="13304">MYPTSPSLVTSVLSPISYTASSPITCEVPVVFVVKLRRHPNSDPPCLDRDQCQECQQNFPTRTALRLHLKNDHPEALIHRCQSCSATFKYSSMLQRHIKRQKIKGISALGDPEEGLEK</sequence>
<evidence type="ECO:0000313" key="4">
    <source>
        <dbReference type="Proteomes" id="UP000324222"/>
    </source>
</evidence>
<reference evidence="3 4" key="1">
    <citation type="submission" date="2019-05" db="EMBL/GenBank/DDBJ databases">
        <title>Another draft genome of Portunus trituberculatus and its Hox gene families provides insights of decapod evolution.</title>
        <authorList>
            <person name="Jeong J.-H."/>
            <person name="Song I."/>
            <person name="Kim S."/>
            <person name="Choi T."/>
            <person name="Kim D."/>
            <person name="Ryu S."/>
            <person name="Kim W."/>
        </authorList>
    </citation>
    <scope>NUCLEOTIDE SEQUENCE [LARGE SCALE GENOMIC DNA]</scope>
    <source>
        <tissue evidence="3">Muscle</tissue>
    </source>
</reference>
<dbReference type="PROSITE" id="PS50157">
    <property type="entry name" value="ZINC_FINGER_C2H2_2"/>
    <property type="match status" value="1"/>
</dbReference>
<dbReference type="PROSITE" id="PS00028">
    <property type="entry name" value="ZINC_FINGER_C2H2_1"/>
    <property type="match status" value="1"/>
</dbReference>
<keyword evidence="1" id="KW-0862">Zinc</keyword>
<name>A0A5B7DPC2_PORTR</name>